<dbReference type="SUPFAM" id="SSF47473">
    <property type="entry name" value="EF-hand"/>
    <property type="match status" value="1"/>
</dbReference>
<dbReference type="Proteomes" id="UP000606935">
    <property type="component" value="Unassembled WGS sequence"/>
</dbReference>
<dbReference type="PROSITE" id="PS00018">
    <property type="entry name" value="EF_HAND_1"/>
    <property type="match status" value="1"/>
</dbReference>
<keyword evidence="4" id="KW-1185">Reference proteome</keyword>
<evidence type="ECO:0000313" key="3">
    <source>
        <dbReference type="EMBL" id="GGO67877.1"/>
    </source>
</evidence>
<organism evidence="3 4">
    <name type="scientific">Bowmanella pacifica</name>
    <dbReference type="NCBI Taxonomy" id="502051"/>
    <lineage>
        <taxon>Bacteria</taxon>
        <taxon>Pseudomonadati</taxon>
        <taxon>Pseudomonadota</taxon>
        <taxon>Gammaproteobacteria</taxon>
        <taxon>Alteromonadales</taxon>
        <taxon>Alteromonadaceae</taxon>
        <taxon>Bowmanella</taxon>
    </lineage>
</organism>
<dbReference type="AlphaFoldDB" id="A0A918DJ49"/>
<evidence type="ECO:0000259" key="2">
    <source>
        <dbReference type="PROSITE" id="PS50222"/>
    </source>
</evidence>
<keyword evidence="1" id="KW-0732">Signal</keyword>
<reference evidence="3" key="2">
    <citation type="submission" date="2020-09" db="EMBL/GenBank/DDBJ databases">
        <authorList>
            <person name="Sun Q."/>
            <person name="Zhou Y."/>
        </authorList>
    </citation>
    <scope>NUCLEOTIDE SEQUENCE</scope>
    <source>
        <strain evidence="3">CGMCC 1.7086</strain>
    </source>
</reference>
<proteinExistence type="predicted"/>
<dbReference type="Pfam" id="PF13202">
    <property type="entry name" value="EF-hand_5"/>
    <property type="match status" value="2"/>
</dbReference>
<accession>A0A918DJ49</accession>
<feature type="chain" id="PRO_5037679372" description="EF-hand domain-containing protein" evidence="1">
    <location>
        <begin position="19"/>
        <end position="74"/>
    </location>
</feature>
<dbReference type="PROSITE" id="PS50222">
    <property type="entry name" value="EF_HAND_2"/>
    <property type="match status" value="1"/>
</dbReference>
<dbReference type="InterPro" id="IPR018247">
    <property type="entry name" value="EF_Hand_1_Ca_BS"/>
</dbReference>
<name>A0A918DJ49_9ALTE</name>
<dbReference type="RefSeq" id="WP_188692764.1">
    <property type="nucleotide sequence ID" value="NZ_BMLS01000002.1"/>
</dbReference>
<sequence>MKKFAFILFFLPATGALASGNISDLFAALDKDGNGALSKEEASVESRLAAAFDEIDTDGDGQITRAEFDKYQSN</sequence>
<dbReference type="CDD" id="cd00051">
    <property type="entry name" value="EFh"/>
    <property type="match status" value="1"/>
</dbReference>
<feature type="signal peptide" evidence="1">
    <location>
        <begin position="1"/>
        <end position="18"/>
    </location>
</feature>
<dbReference type="GO" id="GO:0005509">
    <property type="term" value="F:calcium ion binding"/>
    <property type="evidence" value="ECO:0007669"/>
    <property type="project" value="InterPro"/>
</dbReference>
<dbReference type="Gene3D" id="1.10.238.10">
    <property type="entry name" value="EF-hand"/>
    <property type="match status" value="1"/>
</dbReference>
<comment type="caution">
    <text evidence="3">The sequence shown here is derived from an EMBL/GenBank/DDBJ whole genome shotgun (WGS) entry which is preliminary data.</text>
</comment>
<evidence type="ECO:0000313" key="4">
    <source>
        <dbReference type="Proteomes" id="UP000606935"/>
    </source>
</evidence>
<gene>
    <name evidence="3" type="ORF">GCM10010982_15460</name>
</gene>
<protein>
    <recommendedName>
        <fullName evidence="2">EF-hand domain-containing protein</fullName>
    </recommendedName>
</protein>
<dbReference type="InterPro" id="IPR002048">
    <property type="entry name" value="EF_hand_dom"/>
</dbReference>
<evidence type="ECO:0000256" key="1">
    <source>
        <dbReference type="SAM" id="SignalP"/>
    </source>
</evidence>
<dbReference type="InterPro" id="IPR011992">
    <property type="entry name" value="EF-hand-dom_pair"/>
</dbReference>
<dbReference type="EMBL" id="BMLS01000002">
    <property type="protein sequence ID" value="GGO67877.1"/>
    <property type="molecule type" value="Genomic_DNA"/>
</dbReference>
<feature type="domain" description="EF-hand" evidence="2">
    <location>
        <begin position="43"/>
        <end position="74"/>
    </location>
</feature>
<reference evidence="3" key="1">
    <citation type="journal article" date="2014" name="Int. J. Syst. Evol. Microbiol.">
        <title>Complete genome sequence of Corynebacterium casei LMG S-19264T (=DSM 44701T), isolated from a smear-ripened cheese.</title>
        <authorList>
            <consortium name="US DOE Joint Genome Institute (JGI-PGF)"/>
            <person name="Walter F."/>
            <person name="Albersmeier A."/>
            <person name="Kalinowski J."/>
            <person name="Ruckert C."/>
        </authorList>
    </citation>
    <scope>NUCLEOTIDE SEQUENCE</scope>
    <source>
        <strain evidence="3">CGMCC 1.7086</strain>
    </source>
</reference>